<reference evidence="2" key="1">
    <citation type="journal article" date="2020" name="Microbiol. Resour. Announc.">
        <title>Draft Genome Sequences of Thiorhodococcus mannitoliphagus and Thiorhodococcus minor, Purple Sulfur Photosynthetic Bacteria in the Gammaproteobacterial Family Chromatiaceae.</title>
        <authorList>
            <person name="Aviles F.A."/>
            <person name="Meyer T.E."/>
            <person name="Kyndt J.A."/>
        </authorList>
    </citation>
    <scope>NUCLEOTIDE SEQUENCE [LARGE SCALE GENOMIC DNA]</scope>
    <source>
        <strain evidence="2">DSM 18266</strain>
    </source>
</reference>
<dbReference type="RefSeq" id="WP_164654316.1">
    <property type="nucleotide sequence ID" value="NZ_JAAIJR010000047.1"/>
</dbReference>
<keyword evidence="2" id="KW-1185">Reference proteome</keyword>
<sequence length="624" mass="71817">MTALRLRDRLDDRQRQVNDDAPLLEGRWVLEQPARQNGHTELAGGDLLVDDGAPRLRLGTVDSGFRRPRLPDDDRSDYQLALDAIAAITNRTDLTTGRWPSPLLPAELGQQSEPTQLDTLLNEVFERGHLDFIAIRPRLSMRYDTELLPVDRARRLDTGFQRHLAAHSECWAARTLSGVVPKIVLGRVSDDDADIYEHRVYARLLDHLERYLRGRIGKLSGIAARYQEGLKFNNSEAVDWPLRRDICEIWGEAVSTGEANRLLDQNREQLTHLERCLKHVQALKGRRIKGSNNGSLYQAIPRNSQVGLSLMPTNLLQHDAHYRQLRRLWTAWLAATAAERESPVQVLARRRADEERYQRYIGLLLLRVLHVMGFPVTWLSEASARANCKRWHDEVSLESRHHTWRISMNQHQLVLVPSAVPVDADTAAEWTTRTFGNGREIRVPCLLYVPKHIDSASPPECLVEANPAMQLSPLDLYAQEKVHALIAAWLWQRRLAGYGEIFQRLPQAVADAWPDTGQQHSLRKPLNDSQWSRLCEALDQHANKELRRRIEFRKLQVDRLAHCPECSSIDTRFDSNTSGFFAQCRSCGCRWELRDQQFRLKSTEREIQGFKNYGHRLLHFRINI</sequence>
<dbReference type="AlphaFoldDB" id="A0A6P1E0C1"/>
<dbReference type="Proteomes" id="UP000471640">
    <property type="component" value="Unassembled WGS sequence"/>
</dbReference>
<proteinExistence type="predicted"/>
<reference evidence="1 2" key="2">
    <citation type="submission" date="2020-02" db="EMBL/GenBank/DDBJ databases">
        <title>Genome sequences of Thiorhodococcus mannitoliphagus and Thiorhodococcus minor, purple sulfur photosynthetic bacteria in the gammaproteobacterial family, Chromatiaceae.</title>
        <authorList>
            <person name="Aviles F.A."/>
            <person name="Meyer T.E."/>
            <person name="Kyndt J.A."/>
        </authorList>
    </citation>
    <scope>NUCLEOTIDE SEQUENCE [LARGE SCALE GENOMIC DNA]</scope>
    <source>
        <strain evidence="1 2">DSM 18266</strain>
    </source>
</reference>
<dbReference type="EMBL" id="JAAIJR010000047">
    <property type="protein sequence ID" value="NEX21215.1"/>
    <property type="molecule type" value="Genomic_DNA"/>
</dbReference>
<protein>
    <recommendedName>
        <fullName evidence="3">DUF2357 domain-containing protein</fullName>
    </recommendedName>
</protein>
<organism evidence="1 2">
    <name type="scientific">Thiorhodococcus mannitoliphagus</name>
    <dbReference type="NCBI Taxonomy" id="329406"/>
    <lineage>
        <taxon>Bacteria</taxon>
        <taxon>Pseudomonadati</taxon>
        <taxon>Pseudomonadota</taxon>
        <taxon>Gammaproteobacteria</taxon>
        <taxon>Chromatiales</taxon>
        <taxon>Chromatiaceae</taxon>
        <taxon>Thiorhodococcus</taxon>
    </lineage>
</organism>
<evidence type="ECO:0008006" key="3">
    <source>
        <dbReference type="Google" id="ProtNLM"/>
    </source>
</evidence>
<evidence type="ECO:0000313" key="1">
    <source>
        <dbReference type="EMBL" id="NEX21215.1"/>
    </source>
</evidence>
<name>A0A6P1E0C1_9GAMM</name>
<accession>A0A6P1E0C1</accession>
<evidence type="ECO:0000313" key="2">
    <source>
        <dbReference type="Proteomes" id="UP000471640"/>
    </source>
</evidence>
<gene>
    <name evidence="1" type="ORF">G3480_12970</name>
</gene>
<comment type="caution">
    <text evidence="1">The sequence shown here is derived from an EMBL/GenBank/DDBJ whole genome shotgun (WGS) entry which is preliminary data.</text>
</comment>